<keyword evidence="3" id="KW-1185">Reference proteome</keyword>
<dbReference type="OrthoDB" id="10487219at2759"/>
<dbReference type="GO" id="GO:0007160">
    <property type="term" value="P:cell-matrix adhesion"/>
    <property type="evidence" value="ECO:0007669"/>
    <property type="project" value="InterPro"/>
</dbReference>
<dbReference type="InterPro" id="IPR003886">
    <property type="entry name" value="NIDO_dom"/>
</dbReference>
<proteinExistence type="predicted"/>
<feature type="domain" description="NIDO" evidence="1">
    <location>
        <begin position="79"/>
        <end position="138"/>
    </location>
</feature>
<reference evidence="2" key="1">
    <citation type="submission" date="2021-03" db="EMBL/GenBank/DDBJ databases">
        <authorList>
            <person name="Bekaert M."/>
        </authorList>
    </citation>
    <scope>NUCLEOTIDE SEQUENCE</scope>
</reference>
<evidence type="ECO:0000313" key="2">
    <source>
        <dbReference type="EMBL" id="CAG2190305.1"/>
    </source>
</evidence>
<dbReference type="EMBL" id="CAJPWZ010000321">
    <property type="protein sequence ID" value="CAG2190305.1"/>
    <property type="molecule type" value="Genomic_DNA"/>
</dbReference>
<dbReference type="AlphaFoldDB" id="A0A8S3Q8H4"/>
<protein>
    <recommendedName>
        <fullName evidence="1">NIDO domain-containing protein</fullName>
    </recommendedName>
</protein>
<dbReference type="PANTHER" id="PTHR35617:SF3">
    <property type="entry name" value="CORE-BINDING (CB) DOMAIN-CONTAINING PROTEIN"/>
    <property type="match status" value="1"/>
</dbReference>
<accession>A0A8S3Q8H4</accession>
<evidence type="ECO:0000259" key="1">
    <source>
        <dbReference type="Pfam" id="PF06119"/>
    </source>
</evidence>
<evidence type="ECO:0000313" key="3">
    <source>
        <dbReference type="Proteomes" id="UP000683360"/>
    </source>
</evidence>
<sequence length="426" mass="48255">MQFLAKTQTLNRPWEPLFIPSFNSYATDSEDLKLCPCRALRIYINRTKSIRKSNRLFVTYKKNHHKEALKDSIARWIVNTVRYAYENADKDTLKTVGFDAGDGIHFYSVTGSQTPGIINITQMSNIGIPGKFIFGVDQATIEQVTSAQTSTLALLSGRQTTEDTATEQIAGEQGFNYLLLCCKRERGLLPTMTEAEYSEEKLVVHSEHSTSKLLLKQYKMNENGERFFTLHALSNVTGNNIRVVYPPVNGTGDLAFIILNTTCLPSNETDKTFTVMWTSCSSPDHTITWSANHFVPLIRKPSMYQTYQTTIDLDNTEIMEQSVTMKTSSPIRARTYMHDDYMAENTSDEFSEISDLDNTEQSSITVPNGRENNGKFLSTDELMLVLSNDAKNKELHIPVELITTLDIWLTIQLTNRRKSKGKVDNM</sequence>
<dbReference type="PANTHER" id="PTHR35617">
    <property type="entry name" value="PHAGE_INTEGRASE DOMAIN-CONTAINING PROTEIN"/>
    <property type="match status" value="1"/>
</dbReference>
<dbReference type="Proteomes" id="UP000683360">
    <property type="component" value="Unassembled WGS sequence"/>
</dbReference>
<name>A0A8S3Q8H4_MYTED</name>
<comment type="caution">
    <text evidence="2">The sequence shown here is derived from an EMBL/GenBank/DDBJ whole genome shotgun (WGS) entry which is preliminary data.</text>
</comment>
<organism evidence="2 3">
    <name type="scientific">Mytilus edulis</name>
    <name type="common">Blue mussel</name>
    <dbReference type="NCBI Taxonomy" id="6550"/>
    <lineage>
        <taxon>Eukaryota</taxon>
        <taxon>Metazoa</taxon>
        <taxon>Spiralia</taxon>
        <taxon>Lophotrochozoa</taxon>
        <taxon>Mollusca</taxon>
        <taxon>Bivalvia</taxon>
        <taxon>Autobranchia</taxon>
        <taxon>Pteriomorphia</taxon>
        <taxon>Mytilida</taxon>
        <taxon>Mytiloidea</taxon>
        <taxon>Mytilidae</taxon>
        <taxon>Mytilinae</taxon>
        <taxon>Mytilus</taxon>
    </lineage>
</organism>
<gene>
    <name evidence="2" type="ORF">MEDL_5596</name>
</gene>
<dbReference type="Pfam" id="PF06119">
    <property type="entry name" value="NIDO"/>
    <property type="match status" value="1"/>
</dbReference>